<evidence type="ECO:0000256" key="1">
    <source>
        <dbReference type="ARBA" id="ARBA00004651"/>
    </source>
</evidence>
<evidence type="ECO:0000256" key="5">
    <source>
        <dbReference type="ARBA" id="ARBA00022741"/>
    </source>
</evidence>
<evidence type="ECO:0000313" key="9">
    <source>
        <dbReference type="EMBL" id="ARP99544.1"/>
    </source>
</evidence>
<evidence type="ECO:0000256" key="6">
    <source>
        <dbReference type="ARBA" id="ARBA00022840"/>
    </source>
</evidence>
<dbReference type="Pfam" id="PF00664">
    <property type="entry name" value="ABC_membrane"/>
    <property type="match status" value="1"/>
</dbReference>
<dbReference type="GO" id="GO:0034040">
    <property type="term" value="F:ATPase-coupled lipid transmembrane transporter activity"/>
    <property type="evidence" value="ECO:0007669"/>
    <property type="project" value="TreeGrafter"/>
</dbReference>
<keyword evidence="3" id="KW-0813">Transport</keyword>
<dbReference type="EMBL" id="CP021112">
    <property type="protein sequence ID" value="ARP99544.1"/>
    <property type="molecule type" value="Genomic_DNA"/>
</dbReference>
<dbReference type="PANTHER" id="PTHR24221:SF654">
    <property type="entry name" value="ATP-BINDING CASSETTE SUB-FAMILY B MEMBER 6"/>
    <property type="match status" value="1"/>
</dbReference>
<dbReference type="PROSITE" id="PS50929">
    <property type="entry name" value="ABC_TM1F"/>
    <property type="match status" value="1"/>
</dbReference>
<dbReference type="InterPro" id="IPR027417">
    <property type="entry name" value="P-loop_NTPase"/>
</dbReference>
<dbReference type="CDD" id="cd07346">
    <property type="entry name" value="ABC_6TM_exporters"/>
    <property type="match status" value="1"/>
</dbReference>
<keyword evidence="5" id="KW-0547">Nucleotide-binding</keyword>
<dbReference type="GO" id="GO:0005524">
    <property type="term" value="F:ATP binding"/>
    <property type="evidence" value="ECO:0007669"/>
    <property type="project" value="UniProtKB-KW"/>
</dbReference>
<dbReference type="SMART" id="SM00382">
    <property type="entry name" value="AAA"/>
    <property type="match status" value="1"/>
</dbReference>
<keyword evidence="4" id="KW-0812">Transmembrane</keyword>
<reference evidence="9 10" key="1">
    <citation type="submission" date="2017-05" db="EMBL/GenBank/DDBJ databases">
        <title>Full genome sequence of Pseudorhodoplanes sinuspersici.</title>
        <authorList>
            <person name="Dastgheib S.M.M."/>
            <person name="Shavandi M."/>
            <person name="Tirandaz H."/>
        </authorList>
    </citation>
    <scope>NUCLEOTIDE SEQUENCE [LARGE SCALE GENOMIC DNA]</scope>
    <source>
        <strain evidence="9 10">RIPI110</strain>
    </source>
</reference>
<dbReference type="Pfam" id="PF00005">
    <property type="entry name" value="ABC_tran"/>
    <property type="match status" value="1"/>
</dbReference>
<dbReference type="OrthoDB" id="9804259at2"/>
<dbReference type="SUPFAM" id="SSF90123">
    <property type="entry name" value="ABC transporter transmembrane region"/>
    <property type="match status" value="1"/>
</dbReference>
<evidence type="ECO:0000256" key="4">
    <source>
        <dbReference type="ARBA" id="ARBA00022692"/>
    </source>
</evidence>
<dbReference type="Gene3D" id="1.20.1560.10">
    <property type="entry name" value="ABC transporter type 1, transmembrane domain"/>
    <property type="match status" value="1"/>
</dbReference>
<keyword evidence="8" id="KW-0472">Membrane</keyword>
<dbReference type="InterPro" id="IPR003439">
    <property type="entry name" value="ABC_transporter-like_ATP-bd"/>
</dbReference>
<comment type="similarity">
    <text evidence="2">Belongs to the ABC transporter superfamily.</text>
</comment>
<dbReference type="InterPro" id="IPR039421">
    <property type="entry name" value="Type_1_exporter"/>
</dbReference>
<keyword evidence="10" id="KW-1185">Reference proteome</keyword>
<sequence length="600" mass="65684">MTGANRYANSPFLFMMHYVRCRPLAHLVILTAVLAAVACSVLTQYGVKILVDVLAMTPATAPIWTALGILVALIAADNLLWRLAGFVASFTFVGVTGDLRRDLFRHVTGHSLTFFADRMPGTLSSRITAISNAVFAVGNMAVWNLIPPCAATFIAVALLATVSLPMAAVLFVVAGIMVFAMFWFAAAGKPLHHDFADKAAAIDGEMVDVISNMPLVSAFGGHRREHRRFETIINSEMTARRRSLLYLEKLRLVHAAVTIVLAVGVLAWAIMLWQRGSATAGDVVLTCTLALSILHATRDLAVALVDATQHMARLSEALPLLLVPHDLNDHPDAKPLVHRPSSVAFENVSFAYPDGRRVFKDFNLRLEPGQRVGLIGPSGGGKSTLFALLQRLYDVQKGRILIDGQNITRVTQESLRESIAVVPQDVSMFRRTIMENIRYGHPSASDQMVRAAAHAARCDFIDGLPQKFETLVGDRGVKLSGGQRQRIAIARAFLKEAPLLLLDEATSALDSDSEELIHEALEELMQGRTVIAIAHRLSTLSSFDRIIALEAGKIVEDGPAELLLFNDGIYSRFAKQQFGYTPTNVVPLGRERTRERKSRQ</sequence>
<name>A0A1W6ZS08_9HYPH</name>
<proteinExistence type="inferred from homology"/>
<dbReference type="SUPFAM" id="SSF52540">
    <property type="entry name" value="P-loop containing nucleoside triphosphate hydrolases"/>
    <property type="match status" value="1"/>
</dbReference>
<dbReference type="STRING" id="1235591.CAK95_10955"/>
<dbReference type="PROSITE" id="PS50893">
    <property type="entry name" value="ABC_TRANSPORTER_2"/>
    <property type="match status" value="1"/>
</dbReference>
<comment type="subcellular location">
    <subcellularLocation>
        <location evidence="1">Cell membrane</location>
        <topology evidence="1">Multi-pass membrane protein</topology>
    </subcellularLocation>
</comment>
<accession>A0A1W6ZS08</accession>
<dbReference type="Gene3D" id="3.40.50.300">
    <property type="entry name" value="P-loop containing nucleotide triphosphate hydrolases"/>
    <property type="match status" value="1"/>
</dbReference>
<keyword evidence="7" id="KW-1133">Transmembrane helix</keyword>
<evidence type="ECO:0000313" key="10">
    <source>
        <dbReference type="Proteomes" id="UP000194137"/>
    </source>
</evidence>
<dbReference type="AlphaFoldDB" id="A0A1W6ZS08"/>
<dbReference type="Proteomes" id="UP000194137">
    <property type="component" value="Chromosome"/>
</dbReference>
<dbReference type="RefSeq" id="WP_086087953.1">
    <property type="nucleotide sequence ID" value="NZ_CP021112.1"/>
</dbReference>
<organism evidence="9 10">
    <name type="scientific">Pseudorhodoplanes sinuspersici</name>
    <dbReference type="NCBI Taxonomy" id="1235591"/>
    <lineage>
        <taxon>Bacteria</taxon>
        <taxon>Pseudomonadati</taxon>
        <taxon>Pseudomonadota</taxon>
        <taxon>Alphaproteobacteria</taxon>
        <taxon>Hyphomicrobiales</taxon>
        <taxon>Pseudorhodoplanes</taxon>
    </lineage>
</organism>
<gene>
    <name evidence="9" type="ORF">CAK95_10955</name>
</gene>
<evidence type="ECO:0000256" key="7">
    <source>
        <dbReference type="ARBA" id="ARBA00022989"/>
    </source>
</evidence>
<evidence type="ECO:0000256" key="3">
    <source>
        <dbReference type="ARBA" id="ARBA00022448"/>
    </source>
</evidence>
<dbReference type="InterPro" id="IPR036640">
    <property type="entry name" value="ABC1_TM_sf"/>
</dbReference>
<dbReference type="FunFam" id="3.40.50.300:FF:000287">
    <property type="entry name" value="Multidrug ABC transporter ATP-binding protein"/>
    <property type="match status" value="1"/>
</dbReference>
<dbReference type="PROSITE" id="PS00211">
    <property type="entry name" value="ABC_TRANSPORTER_1"/>
    <property type="match status" value="1"/>
</dbReference>
<dbReference type="InterPro" id="IPR017871">
    <property type="entry name" value="ABC_transporter-like_CS"/>
</dbReference>
<dbReference type="GO" id="GO:0005886">
    <property type="term" value="C:plasma membrane"/>
    <property type="evidence" value="ECO:0007669"/>
    <property type="project" value="UniProtKB-SubCell"/>
</dbReference>
<dbReference type="KEGG" id="psin:CAK95_10955"/>
<dbReference type="InterPro" id="IPR003593">
    <property type="entry name" value="AAA+_ATPase"/>
</dbReference>
<dbReference type="PANTHER" id="PTHR24221">
    <property type="entry name" value="ATP-BINDING CASSETTE SUB-FAMILY B"/>
    <property type="match status" value="1"/>
</dbReference>
<evidence type="ECO:0000256" key="2">
    <source>
        <dbReference type="ARBA" id="ARBA00005417"/>
    </source>
</evidence>
<evidence type="ECO:0000256" key="8">
    <source>
        <dbReference type="ARBA" id="ARBA00023136"/>
    </source>
</evidence>
<dbReference type="GO" id="GO:0016887">
    <property type="term" value="F:ATP hydrolysis activity"/>
    <property type="evidence" value="ECO:0007669"/>
    <property type="project" value="InterPro"/>
</dbReference>
<dbReference type="InterPro" id="IPR011527">
    <property type="entry name" value="ABC1_TM_dom"/>
</dbReference>
<keyword evidence="6" id="KW-0067">ATP-binding</keyword>
<protein>
    <submittedName>
        <fullName evidence="9">ABC transporter</fullName>
    </submittedName>
</protein>
<dbReference type="GO" id="GO:0140359">
    <property type="term" value="F:ABC-type transporter activity"/>
    <property type="evidence" value="ECO:0007669"/>
    <property type="project" value="InterPro"/>
</dbReference>